<organism evidence="1 2">
    <name type="scientific">Pseudoflavonifractor hominis</name>
    <dbReference type="NCBI Taxonomy" id="2763059"/>
    <lineage>
        <taxon>Bacteria</taxon>
        <taxon>Bacillati</taxon>
        <taxon>Bacillota</taxon>
        <taxon>Clostridia</taxon>
        <taxon>Eubacteriales</taxon>
        <taxon>Oscillospiraceae</taxon>
        <taxon>Pseudoflavonifractor</taxon>
    </lineage>
</organism>
<comment type="caution">
    <text evidence="1">The sequence shown here is derived from an EMBL/GenBank/DDBJ whole genome shotgun (WGS) entry which is preliminary data.</text>
</comment>
<dbReference type="InterPro" id="IPR016181">
    <property type="entry name" value="Acyl_CoA_acyltransferase"/>
</dbReference>
<evidence type="ECO:0000313" key="2">
    <source>
        <dbReference type="Proteomes" id="UP000660021"/>
    </source>
</evidence>
<sequence>MWKSVWFSYAKLHEIIAMTQRQYGPDNDIANEDFLRYQYFKNPAGDALIDLAVDVQDGALAGQYVVWPMRFLIHGQLRQSSNSLNTLTGKKYRGQGIFTGLAEETYRREEELGHAFCYGMPNPNSYPGFIKKLNFKELGQIPLLLRPLRPSQMVEEFLHSKVLSVFGKPTDPFFRIKESVKEGALEILPVTKERLELVDEFWNAVKGKYPVMNIRDSAFVRFRYLDMPRRTYFPYLAVEHGRPVCFAVGRIMEVAGMQCAMLADFLFADGYAEAAERLLRKLLHEMQNQGASLAGCLMFGHTQESAVLKKLGFFRCPKRFEPQPFPLILRLFDQSLEEKGVCDVKNWFFTMGDYDVI</sequence>
<dbReference type="Pfam" id="PF13527">
    <property type="entry name" value="Acetyltransf_9"/>
    <property type="match status" value="1"/>
</dbReference>
<dbReference type="Gene3D" id="3.40.630.30">
    <property type="match status" value="1"/>
</dbReference>
<proteinExistence type="predicted"/>
<dbReference type="SUPFAM" id="SSF55729">
    <property type="entry name" value="Acyl-CoA N-acyltransferases (Nat)"/>
    <property type="match status" value="1"/>
</dbReference>
<evidence type="ECO:0000313" key="1">
    <source>
        <dbReference type="EMBL" id="MBC5729731.1"/>
    </source>
</evidence>
<reference evidence="1 2" key="1">
    <citation type="submission" date="2020-08" db="EMBL/GenBank/DDBJ databases">
        <title>Genome public.</title>
        <authorList>
            <person name="Liu C."/>
            <person name="Sun Q."/>
        </authorList>
    </citation>
    <scope>NUCLEOTIDE SEQUENCE [LARGE SCALE GENOMIC DNA]</scope>
    <source>
        <strain evidence="1 2">New-38</strain>
    </source>
</reference>
<gene>
    <name evidence="1" type="ORF">H8S34_02645</name>
</gene>
<keyword evidence="2" id="KW-1185">Reference proteome</keyword>
<dbReference type="Proteomes" id="UP000660021">
    <property type="component" value="Unassembled WGS sequence"/>
</dbReference>
<accession>A0ABR7HQL5</accession>
<dbReference type="EMBL" id="JACOPR010000002">
    <property type="protein sequence ID" value="MBC5729731.1"/>
    <property type="molecule type" value="Genomic_DNA"/>
</dbReference>
<name>A0ABR7HQL5_9FIRM</name>
<protein>
    <submittedName>
        <fullName evidence="1">GNAT family N-acetyltransferase</fullName>
    </submittedName>
</protein>
<dbReference type="RefSeq" id="WP_186962961.1">
    <property type="nucleotide sequence ID" value="NZ_JACOPR010000002.1"/>
</dbReference>